<dbReference type="InterPro" id="IPR036162">
    <property type="entry name" value="Resolvase-like_N_sf"/>
</dbReference>
<keyword evidence="4" id="KW-1185">Reference proteome</keyword>
<organism evidence="3 4">
    <name type="scientific">Clostridium acetireducens DSM 10703</name>
    <dbReference type="NCBI Taxonomy" id="1121290"/>
    <lineage>
        <taxon>Bacteria</taxon>
        <taxon>Bacillati</taxon>
        <taxon>Bacillota</taxon>
        <taxon>Clostridia</taxon>
        <taxon>Eubacteriales</taxon>
        <taxon>Clostridiaceae</taxon>
        <taxon>Clostridium</taxon>
    </lineage>
</organism>
<dbReference type="STRING" id="1121290.CLAOCE_10870"/>
<dbReference type="PROSITE" id="PS51736">
    <property type="entry name" value="RECOMBINASES_3"/>
    <property type="match status" value="1"/>
</dbReference>
<dbReference type="PROSITE" id="PS51737">
    <property type="entry name" value="RECOMBINASE_DNA_BIND"/>
    <property type="match status" value="1"/>
</dbReference>
<accession>A0A1E8EZ84</accession>
<dbReference type="CDD" id="cd00338">
    <property type="entry name" value="Ser_Recombinase"/>
    <property type="match status" value="1"/>
</dbReference>
<dbReference type="FunFam" id="3.90.1750.20:FF:000007">
    <property type="entry name" value="Site-specific recombinase"/>
    <property type="match status" value="1"/>
</dbReference>
<evidence type="ECO:0000313" key="4">
    <source>
        <dbReference type="Proteomes" id="UP000175744"/>
    </source>
</evidence>
<sequence length="443" mass="51133">MDMIKDAEQGKIDLILTKSISRFARNTTDCLEMVRRLIDVGVFIQFEKENINTGSMESELMLSILSGLAESESVSISQNIKWSVQKRFINGTFIISYPPYGYINADGKMEVVPEEAEIVRTIFKECINGKGAFLIAKELNERGIPSKRGTVWHPSTVQGVLKNEKYTGDVIFQKTYTDSNFNRHINYGEENQYLLEKHHEAIISHEDFEKAQLIMEQRGKEKGVSKKEGKYQKRYAFSGKITCGECGSRFKRRIHYSGKNEYIAWCCTKHIEHTVKCSMKFIKDEDIKVAFVTMLNKLVFSCDMLLKPFMQGLRNIDEKAYLKKITEIEDSIEKNKNQRNVLMELMSKGLLNPGLFTKQNTELLSKFARLATEKKHIFFAVSGNASKIDESQRLIRFCSRNRMALKFNDNVFEDFIDEIVVNSREEIVFKLKCGLSLKERLVE</sequence>
<feature type="domain" description="Resolvase/invertase-type recombinase catalytic" evidence="1">
    <location>
        <begin position="1"/>
        <end position="91"/>
    </location>
</feature>
<dbReference type="InterPro" id="IPR011109">
    <property type="entry name" value="DNA_bind_recombinase_dom"/>
</dbReference>
<gene>
    <name evidence="3" type="ORF">CLOACE_10870</name>
</gene>
<evidence type="ECO:0000259" key="2">
    <source>
        <dbReference type="PROSITE" id="PS51737"/>
    </source>
</evidence>
<evidence type="ECO:0000259" key="1">
    <source>
        <dbReference type="PROSITE" id="PS51736"/>
    </source>
</evidence>
<dbReference type="SUPFAM" id="SSF53041">
    <property type="entry name" value="Resolvase-like"/>
    <property type="match status" value="1"/>
</dbReference>
<dbReference type="Gene3D" id="3.90.1750.20">
    <property type="entry name" value="Putative Large Serine Recombinase, Chain B, Domain 2"/>
    <property type="match status" value="1"/>
</dbReference>
<dbReference type="EMBL" id="LZFO01000012">
    <property type="protein sequence ID" value="OFI06314.1"/>
    <property type="molecule type" value="Genomic_DNA"/>
</dbReference>
<protein>
    <submittedName>
        <fullName evidence="3">Recombinase</fullName>
    </submittedName>
</protein>
<proteinExistence type="predicted"/>
<feature type="domain" description="Recombinase" evidence="2">
    <location>
        <begin position="99"/>
        <end position="221"/>
    </location>
</feature>
<dbReference type="AlphaFoldDB" id="A0A1E8EZ84"/>
<dbReference type="InterPro" id="IPR050639">
    <property type="entry name" value="SSR_resolvase"/>
</dbReference>
<comment type="caution">
    <text evidence="3">The sequence shown here is derived from an EMBL/GenBank/DDBJ whole genome shotgun (WGS) entry which is preliminary data.</text>
</comment>
<dbReference type="PATRIC" id="fig|1121290.3.peg.1094"/>
<dbReference type="InterPro" id="IPR025827">
    <property type="entry name" value="Zn_ribbon_recom_dom"/>
</dbReference>
<dbReference type="GO" id="GO:0000150">
    <property type="term" value="F:DNA strand exchange activity"/>
    <property type="evidence" value="ECO:0007669"/>
    <property type="project" value="InterPro"/>
</dbReference>
<dbReference type="SMART" id="SM00857">
    <property type="entry name" value="Resolvase"/>
    <property type="match status" value="1"/>
</dbReference>
<dbReference type="InterPro" id="IPR006119">
    <property type="entry name" value="Resolv_N"/>
</dbReference>
<dbReference type="Pfam" id="PF13408">
    <property type="entry name" value="Zn_ribbon_recom"/>
    <property type="match status" value="1"/>
</dbReference>
<dbReference type="Pfam" id="PF07508">
    <property type="entry name" value="Recombinase"/>
    <property type="match status" value="1"/>
</dbReference>
<dbReference type="PANTHER" id="PTHR30461:SF23">
    <property type="entry name" value="DNA RECOMBINASE-RELATED"/>
    <property type="match status" value="1"/>
</dbReference>
<dbReference type="InterPro" id="IPR038109">
    <property type="entry name" value="DNA_bind_recomb_sf"/>
</dbReference>
<dbReference type="Pfam" id="PF00239">
    <property type="entry name" value="Resolvase"/>
    <property type="match status" value="1"/>
</dbReference>
<name>A0A1E8EZ84_9CLOT</name>
<dbReference type="PANTHER" id="PTHR30461">
    <property type="entry name" value="DNA-INVERTASE FROM LAMBDOID PROPHAGE"/>
    <property type="match status" value="1"/>
</dbReference>
<dbReference type="Gene3D" id="3.40.50.1390">
    <property type="entry name" value="Resolvase, N-terminal catalytic domain"/>
    <property type="match status" value="1"/>
</dbReference>
<dbReference type="GO" id="GO:0003677">
    <property type="term" value="F:DNA binding"/>
    <property type="evidence" value="ECO:0007669"/>
    <property type="project" value="InterPro"/>
</dbReference>
<evidence type="ECO:0000313" key="3">
    <source>
        <dbReference type="EMBL" id="OFI06314.1"/>
    </source>
</evidence>
<dbReference type="Proteomes" id="UP000175744">
    <property type="component" value="Unassembled WGS sequence"/>
</dbReference>
<reference evidence="3 4" key="1">
    <citation type="submission" date="2016-06" db="EMBL/GenBank/DDBJ databases">
        <title>Genome sequence of Clostridium acetireducens DSM 10703.</title>
        <authorList>
            <person name="Poehlein A."/>
            <person name="Fluechter S."/>
            <person name="Duerre P."/>
            <person name="Daniel R."/>
        </authorList>
    </citation>
    <scope>NUCLEOTIDE SEQUENCE [LARGE SCALE GENOMIC DNA]</scope>
    <source>
        <strain evidence="3 4">DSM 10703</strain>
    </source>
</reference>